<feature type="transmembrane region" description="Helical" evidence="1">
    <location>
        <begin position="54"/>
        <end position="74"/>
    </location>
</feature>
<dbReference type="EMBL" id="FNDX01000078">
    <property type="protein sequence ID" value="SDL13690.1"/>
    <property type="molecule type" value="Genomic_DNA"/>
</dbReference>
<dbReference type="OrthoDB" id="9930528at2"/>
<proteinExistence type="predicted"/>
<sequence length="84" mass="9462">MQEWSLLDWVTRLLGILFFIRGTRYTRGTTVEYHNGYGGKSTASDHTNPRLRNIVRVAGVAGIILGLLMLIYGGSVLDQLFPFF</sequence>
<evidence type="ECO:0000313" key="3">
    <source>
        <dbReference type="Proteomes" id="UP000199050"/>
    </source>
</evidence>
<dbReference type="Proteomes" id="UP000199050">
    <property type="component" value="Unassembled WGS sequence"/>
</dbReference>
<evidence type="ECO:0000256" key="1">
    <source>
        <dbReference type="SAM" id="Phobius"/>
    </source>
</evidence>
<keyword evidence="1" id="KW-0812">Transmembrane</keyword>
<dbReference type="AlphaFoldDB" id="A0A1G9HL54"/>
<accession>A0A1G9HL54</accession>
<keyword evidence="1" id="KW-0472">Membrane</keyword>
<keyword evidence="1" id="KW-1133">Transmembrane helix</keyword>
<gene>
    <name evidence="2" type="ORF">SAMN05216192_1787</name>
</gene>
<dbReference type="STRING" id="1174501.SAMN05216192_1787"/>
<evidence type="ECO:0008006" key="4">
    <source>
        <dbReference type="Google" id="ProtNLM"/>
    </source>
</evidence>
<dbReference type="RefSeq" id="WP_090720296.1">
    <property type="nucleotide sequence ID" value="NZ_CBCSKY010000099.1"/>
</dbReference>
<reference evidence="3" key="1">
    <citation type="submission" date="2016-10" db="EMBL/GenBank/DDBJ databases">
        <authorList>
            <person name="Varghese N."/>
            <person name="Submissions S."/>
        </authorList>
    </citation>
    <scope>NUCLEOTIDE SEQUENCE [LARGE SCALE GENOMIC DNA]</scope>
    <source>
        <strain evidence="3">CGMCC 1.11012</strain>
    </source>
</reference>
<evidence type="ECO:0000313" key="2">
    <source>
        <dbReference type="EMBL" id="SDL13690.1"/>
    </source>
</evidence>
<name>A0A1G9HL54_9BACL</name>
<keyword evidence="3" id="KW-1185">Reference proteome</keyword>
<protein>
    <recommendedName>
        <fullName evidence="4">DUF1206 domain-containing protein</fullName>
    </recommendedName>
</protein>
<organism evidence="2 3">
    <name type="scientific">Paenibacillus typhae</name>
    <dbReference type="NCBI Taxonomy" id="1174501"/>
    <lineage>
        <taxon>Bacteria</taxon>
        <taxon>Bacillati</taxon>
        <taxon>Bacillota</taxon>
        <taxon>Bacilli</taxon>
        <taxon>Bacillales</taxon>
        <taxon>Paenibacillaceae</taxon>
        <taxon>Paenibacillus</taxon>
    </lineage>
</organism>